<proteinExistence type="predicted"/>
<evidence type="ECO:0000256" key="1">
    <source>
        <dbReference type="SAM" id="MobiDB-lite"/>
    </source>
</evidence>
<name>A0ABS6A1N7_9PROT</name>
<evidence type="ECO:0000256" key="2">
    <source>
        <dbReference type="SAM" id="Phobius"/>
    </source>
</evidence>
<accession>A0ABS6A1N7</accession>
<evidence type="ECO:0000313" key="3">
    <source>
        <dbReference type="EMBL" id="MBU2761426.1"/>
    </source>
</evidence>
<keyword evidence="2" id="KW-1133">Transmembrane helix</keyword>
<organism evidence="3 4">
    <name type="scientific">Acidithiobacillus sulfurivorans</name>
    <dbReference type="NCBI Taxonomy" id="1958756"/>
    <lineage>
        <taxon>Bacteria</taxon>
        <taxon>Pseudomonadati</taxon>
        <taxon>Pseudomonadota</taxon>
        <taxon>Acidithiobacillia</taxon>
        <taxon>Acidithiobacillales</taxon>
        <taxon>Acidithiobacillaceae</taxon>
        <taxon>Acidithiobacillus</taxon>
    </lineage>
</organism>
<reference evidence="3 4" key="1">
    <citation type="journal article" date="2021" name="ISME J.">
        <title>Genomic evolution of the class Acidithiobacillia: deep-branching Proteobacteria living in extreme acidic conditions.</title>
        <authorList>
            <person name="Moya-Beltran A."/>
            <person name="Beard S."/>
            <person name="Rojas-Villalobos C."/>
            <person name="Issotta F."/>
            <person name="Gallardo Y."/>
            <person name="Ulloa R."/>
            <person name="Giaveno A."/>
            <person name="Degli Esposti M."/>
            <person name="Johnson D.B."/>
            <person name="Quatrini R."/>
        </authorList>
    </citation>
    <scope>NUCLEOTIDE SEQUENCE [LARGE SCALE GENOMIC DNA]</scope>
    <source>
        <strain evidence="3 4">RW2</strain>
    </source>
</reference>
<dbReference type="EMBL" id="JAAOMP010000159">
    <property type="protein sequence ID" value="MBU2761426.1"/>
    <property type="molecule type" value="Genomic_DNA"/>
</dbReference>
<dbReference type="Proteomes" id="UP000755654">
    <property type="component" value="Unassembled WGS sequence"/>
</dbReference>
<sequence>MAKIPDTPDSGFVVVNTEDPGDAITSNFSRAPITTEEADRAIQQIHSDDHFASPVTEDDVKRATKQTRIADIQKAFSKAHFDACPIPDHYDKEKPAHQLVSTLHCKDFKDMSDDVKQLLYRACLEICKLSSNDFPYPFHGTPLCFFSPPKAISELTKTWTGADRDKLRYQVKKHVVVAAGVALILGLVLGMLLTPSNNHITINVPHGEGWGGMATQKNQIYPAPHAEARITPAIPQPSGSTLIAPPLQSPGFISVPKEKGN</sequence>
<gene>
    <name evidence="3" type="ORF">HAP95_14925</name>
</gene>
<dbReference type="RefSeq" id="WP_215884923.1">
    <property type="nucleotide sequence ID" value="NZ_JAAOMP010000159.1"/>
</dbReference>
<evidence type="ECO:0008006" key="5">
    <source>
        <dbReference type="Google" id="ProtNLM"/>
    </source>
</evidence>
<feature type="region of interest" description="Disordered" evidence="1">
    <location>
        <begin position="239"/>
        <end position="261"/>
    </location>
</feature>
<protein>
    <recommendedName>
        <fullName evidence="5">Transmembrane protein</fullName>
    </recommendedName>
</protein>
<keyword evidence="2" id="KW-0812">Transmembrane</keyword>
<keyword evidence="2" id="KW-0472">Membrane</keyword>
<comment type="caution">
    <text evidence="3">The sequence shown here is derived from an EMBL/GenBank/DDBJ whole genome shotgun (WGS) entry which is preliminary data.</text>
</comment>
<keyword evidence="4" id="KW-1185">Reference proteome</keyword>
<evidence type="ECO:0000313" key="4">
    <source>
        <dbReference type="Proteomes" id="UP000755654"/>
    </source>
</evidence>
<feature type="transmembrane region" description="Helical" evidence="2">
    <location>
        <begin position="174"/>
        <end position="193"/>
    </location>
</feature>